<evidence type="ECO:0000313" key="2">
    <source>
        <dbReference type="EMBL" id="ODO06062.1"/>
    </source>
</evidence>
<proteinExistence type="predicted"/>
<organism evidence="2 3">
    <name type="scientific">Cryptococcus wingfieldii CBS 7118</name>
    <dbReference type="NCBI Taxonomy" id="1295528"/>
    <lineage>
        <taxon>Eukaryota</taxon>
        <taxon>Fungi</taxon>
        <taxon>Dikarya</taxon>
        <taxon>Basidiomycota</taxon>
        <taxon>Agaricomycotina</taxon>
        <taxon>Tremellomycetes</taxon>
        <taxon>Tremellales</taxon>
        <taxon>Cryptococcaceae</taxon>
        <taxon>Cryptococcus</taxon>
    </lineage>
</organism>
<feature type="compositionally biased region" description="Polar residues" evidence="1">
    <location>
        <begin position="68"/>
        <end position="79"/>
    </location>
</feature>
<feature type="region of interest" description="Disordered" evidence="1">
    <location>
        <begin position="100"/>
        <end position="159"/>
    </location>
</feature>
<reference evidence="2 3" key="1">
    <citation type="submission" date="2016-06" db="EMBL/GenBank/DDBJ databases">
        <title>Evolution of pathogenesis and genome organization in the Tremellales.</title>
        <authorList>
            <person name="Cuomo C."/>
            <person name="Litvintseva A."/>
            <person name="Heitman J."/>
            <person name="Chen Y."/>
            <person name="Sun S."/>
            <person name="Springer D."/>
            <person name="Dromer F."/>
            <person name="Young S."/>
            <person name="Zeng Q."/>
            <person name="Chapman S."/>
            <person name="Gujja S."/>
            <person name="Saif S."/>
            <person name="Birren B."/>
        </authorList>
    </citation>
    <scope>NUCLEOTIDE SEQUENCE [LARGE SCALE GENOMIC DNA]</scope>
    <source>
        <strain evidence="2 3">CBS 7118</strain>
    </source>
</reference>
<comment type="caution">
    <text evidence="2">The sequence shown here is derived from an EMBL/GenBank/DDBJ whole genome shotgun (WGS) entry which is preliminary data.</text>
</comment>
<evidence type="ECO:0000256" key="1">
    <source>
        <dbReference type="SAM" id="MobiDB-lite"/>
    </source>
</evidence>
<feature type="compositionally biased region" description="Low complexity" evidence="1">
    <location>
        <begin position="8"/>
        <end position="28"/>
    </location>
</feature>
<sequence>MPVDLGQSSSTASLSLPLTLEPLNRCNNPLPPPANNPSSSSSLDQQESAPAFATDTRSPGAVPHGTPTLEQPGSINPNQVPWGGDQRYKYLLGGAAHEGVLGADKSGDENGENGEEVQSRQKAQRQQRQSTSEPSSVSTPSSNATDAAYEQNKLMPRWG</sequence>
<feature type="compositionally biased region" description="Low complexity" evidence="1">
    <location>
        <begin position="120"/>
        <end position="142"/>
    </location>
</feature>
<dbReference type="EMBL" id="AWGH01000003">
    <property type="protein sequence ID" value="ODO06062.1"/>
    <property type="molecule type" value="Genomic_DNA"/>
</dbReference>
<dbReference type="Proteomes" id="UP000094819">
    <property type="component" value="Unassembled WGS sequence"/>
</dbReference>
<dbReference type="GeneID" id="30190504"/>
<protein>
    <submittedName>
        <fullName evidence="2">Uncharacterized protein</fullName>
    </submittedName>
</protein>
<feature type="region of interest" description="Disordered" evidence="1">
    <location>
        <begin position="1"/>
        <end position="86"/>
    </location>
</feature>
<dbReference type="AlphaFoldDB" id="A0A1E3K1J2"/>
<gene>
    <name evidence="2" type="ORF">L198_01291</name>
</gene>
<dbReference type="RefSeq" id="XP_019034162.1">
    <property type="nucleotide sequence ID" value="XM_019173457.1"/>
</dbReference>
<keyword evidence="3" id="KW-1185">Reference proteome</keyword>
<accession>A0A1E3K1J2</accession>
<name>A0A1E3K1J2_9TREE</name>
<evidence type="ECO:0000313" key="3">
    <source>
        <dbReference type="Proteomes" id="UP000094819"/>
    </source>
</evidence>